<dbReference type="AlphaFoldDB" id="A0A2T3IEI7"/>
<organism evidence="1 2">
    <name type="scientific">Photobacterium aquimaris</name>
    <dbReference type="NCBI Taxonomy" id="512643"/>
    <lineage>
        <taxon>Bacteria</taxon>
        <taxon>Pseudomonadati</taxon>
        <taxon>Pseudomonadota</taxon>
        <taxon>Gammaproteobacteria</taxon>
        <taxon>Vibrionales</taxon>
        <taxon>Vibrionaceae</taxon>
        <taxon>Photobacterium</taxon>
    </lineage>
</organism>
<dbReference type="EMBL" id="PYMK01000038">
    <property type="protein sequence ID" value="PSU22468.1"/>
    <property type="molecule type" value="Genomic_DNA"/>
</dbReference>
<name>A0A2T3IEI7_9GAMM</name>
<gene>
    <name evidence="1" type="ORF">CTM88_20420</name>
</gene>
<dbReference type="Proteomes" id="UP000240254">
    <property type="component" value="Unassembled WGS sequence"/>
</dbReference>
<evidence type="ECO:0000313" key="2">
    <source>
        <dbReference type="Proteomes" id="UP000240254"/>
    </source>
</evidence>
<reference evidence="1 2" key="1">
    <citation type="submission" date="2018-03" db="EMBL/GenBank/DDBJ databases">
        <title>Whole genome sequencing of Histamine producing bacteria.</title>
        <authorList>
            <person name="Butler K."/>
        </authorList>
    </citation>
    <scope>NUCLEOTIDE SEQUENCE [LARGE SCALE GENOMIC DNA]</scope>
    <source>
        <strain evidence="1 2">BS2</strain>
    </source>
</reference>
<comment type="caution">
    <text evidence="1">The sequence shown here is derived from an EMBL/GenBank/DDBJ whole genome shotgun (WGS) entry which is preliminary data.</text>
</comment>
<dbReference type="RefSeq" id="WP_065176935.1">
    <property type="nucleotide sequence ID" value="NZ_LZFA01000040.1"/>
</dbReference>
<sequence>MTMQTILKRYEDKRTELAVEAAELVEKIKLLIDQCYKVPQQDINRSQLSKSDIKSAGSVLIGFFLRSSHNDVWHKSLSYRLTVSDYALESNGKIKVLRGLSDKQKQMARRRNYRLPTKEDGYCTTETLVKHMTDFEFELYSELLVNLIPLLSMYRYLQHSYRESLTSERLMLRQYCVNRQLNVPNRSTASLEMLRAVVDEHINTIE</sequence>
<proteinExistence type="predicted"/>
<accession>A0A2T3IEI7</accession>
<evidence type="ECO:0000313" key="1">
    <source>
        <dbReference type="EMBL" id="PSU22468.1"/>
    </source>
</evidence>
<protein>
    <submittedName>
        <fullName evidence="1">Uncharacterized protein</fullName>
    </submittedName>
</protein>